<dbReference type="AlphaFoldDB" id="A0A1R0H1F8"/>
<keyword evidence="3" id="KW-0804">Transcription</keyword>
<organism evidence="7 8">
    <name type="scientific">Smittium mucronatum</name>
    <dbReference type="NCBI Taxonomy" id="133383"/>
    <lineage>
        <taxon>Eukaryota</taxon>
        <taxon>Fungi</taxon>
        <taxon>Fungi incertae sedis</taxon>
        <taxon>Zoopagomycota</taxon>
        <taxon>Kickxellomycotina</taxon>
        <taxon>Harpellomycetes</taxon>
        <taxon>Harpellales</taxon>
        <taxon>Legeriomycetaceae</taxon>
        <taxon>Smittium</taxon>
    </lineage>
</organism>
<keyword evidence="8" id="KW-1185">Reference proteome</keyword>
<evidence type="ECO:0000256" key="2">
    <source>
        <dbReference type="ARBA" id="ARBA00023015"/>
    </source>
</evidence>
<dbReference type="Pfam" id="PF03540">
    <property type="entry name" value="TAF10"/>
    <property type="match status" value="1"/>
</dbReference>
<name>A0A1R0H1F8_9FUNG</name>
<evidence type="ECO:0000256" key="1">
    <source>
        <dbReference type="ARBA" id="ARBA00004123"/>
    </source>
</evidence>
<dbReference type="GO" id="GO:0005669">
    <property type="term" value="C:transcription factor TFIID complex"/>
    <property type="evidence" value="ECO:0007669"/>
    <property type="project" value="TreeGrafter"/>
</dbReference>
<reference evidence="7 8" key="1">
    <citation type="journal article" date="2016" name="Mol. Biol. Evol.">
        <title>Genome-Wide Survey of Gut Fungi (Harpellales) Reveals the First Horizontally Transferred Ubiquitin Gene from a Mosquito Host.</title>
        <authorList>
            <person name="Wang Y."/>
            <person name="White M.M."/>
            <person name="Kvist S."/>
            <person name="Moncalvo J.M."/>
        </authorList>
    </citation>
    <scope>NUCLEOTIDE SEQUENCE [LARGE SCALE GENOMIC DNA]</scope>
    <source>
        <strain evidence="7 8">ALG-7-W6</strain>
    </source>
</reference>
<comment type="subcellular location">
    <subcellularLocation>
        <location evidence="1">Nucleus</location>
    </subcellularLocation>
</comment>
<protein>
    <submittedName>
        <fullName evidence="7">Transcription initiation factor TFIID subunit 10</fullName>
    </submittedName>
</protein>
<dbReference type="GO" id="GO:1990841">
    <property type="term" value="F:promoter-specific chromatin binding"/>
    <property type="evidence" value="ECO:0007669"/>
    <property type="project" value="TreeGrafter"/>
</dbReference>
<keyword evidence="2" id="KW-0805">Transcription regulation</keyword>
<dbReference type="EMBL" id="LSSL01001144">
    <property type="protein sequence ID" value="OLY82977.1"/>
    <property type="molecule type" value="Genomic_DNA"/>
</dbReference>
<keyword evidence="7" id="KW-0396">Initiation factor</keyword>
<comment type="similarity">
    <text evidence="5">Belongs to the TAF10 family.</text>
</comment>
<sequence>MENEDTKSYHSDSDSADFVDAEFSYESSHQEVLKVKIEGDNVSELSDDNLTDDKDDFMDVDEEIILKESLDNSIPKDAAAASSSMPEKSEPSSIKFEDSEIQNIDSESALSFKPADKELSSAKNSEIGETPNNNKRKQTILEEEVSHKEKTLAEFLVDMDQYSPIIPEALMDYYLNSSGFKCDDVRM</sequence>
<accession>A0A1R0H1F8</accession>
<dbReference type="STRING" id="133383.A0A1R0H1F8"/>
<feature type="compositionally biased region" description="Basic and acidic residues" evidence="6">
    <location>
        <begin position="87"/>
        <end position="98"/>
    </location>
</feature>
<evidence type="ECO:0000256" key="6">
    <source>
        <dbReference type="SAM" id="MobiDB-lite"/>
    </source>
</evidence>
<evidence type="ECO:0000256" key="4">
    <source>
        <dbReference type="ARBA" id="ARBA00023242"/>
    </source>
</evidence>
<dbReference type="PANTHER" id="PTHR21242">
    <property type="entry name" value="TRANSCRIPTION INITIATION FACTOR TFIID SUBUNIT 10"/>
    <property type="match status" value="1"/>
</dbReference>
<feature type="region of interest" description="Disordered" evidence="6">
    <location>
        <begin position="68"/>
        <end position="138"/>
    </location>
</feature>
<evidence type="ECO:0000256" key="3">
    <source>
        <dbReference type="ARBA" id="ARBA00023163"/>
    </source>
</evidence>
<evidence type="ECO:0000256" key="5">
    <source>
        <dbReference type="ARBA" id="ARBA00025730"/>
    </source>
</evidence>
<dbReference type="GO" id="GO:0000124">
    <property type="term" value="C:SAGA complex"/>
    <property type="evidence" value="ECO:0007669"/>
    <property type="project" value="TreeGrafter"/>
</dbReference>
<proteinExistence type="inferred from homology"/>
<dbReference type="GO" id="GO:0006367">
    <property type="term" value="P:transcription initiation at RNA polymerase II promoter"/>
    <property type="evidence" value="ECO:0007669"/>
    <property type="project" value="TreeGrafter"/>
</dbReference>
<dbReference type="GO" id="GO:0016251">
    <property type="term" value="F:RNA polymerase II general transcription initiation factor activity"/>
    <property type="evidence" value="ECO:0007669"/>
    <property type="project" value="TreeGrafter"/>
</dbReference>
<comment type="caution">
    <text evidence="7">The sequence shown here is derived from an EMBL/GenBank/DDBJ whole genome shotgun (WGS) entry which is preliminary data.</text>
</comment>
<keyword evidence="7" id="KW-0648">Protein biosynthesis</keyword>
<dbReference type="GO" id="GO:0003743">
    <property type="term" value="F:translation initiation factor activity"/>
    <property type="evidence" value="ECO:0007669"/>
    <property type="project" value="UniProtKB-KW"/>
</dbReference>
<evidence type="ECO:0000313" key="8">
    <source>
        <dbReference type="Proteomes" id="UP000187455"/>
    </source>
</evidence>
<dbReference type="OrthoDB" id="154356at2759"/>
<keyword evidence="4" id="KW-0539">Nucleus</keyword>
<dbReference type="PANTHER" id="PTHR21242:SF0">
    <property type="entry name" value="TRANSCRIPTION INITIATION FACTOR TFIID SUBUNIT 10"/>
    <property type="match status" value="1"/>
</dbReference>
<gene>
    <name evidence="7" type="ORF">AYI68_g2895</name>
</gene>
<evidence type="ECO:0000313" key="7">
    <source>
        <dbReference type="EMBL" id="OLY82977.1"/>
    </source>
</evidence>
<dbReference type="Proteomes" id="UP000187455">
    <property type="component" value="Unassembled WGS sequence"/>
</dbReference>
<dbReference type="InterPro" id="IPR003923">
    <property type="entry name" value="TAF10"/>
</dbReference>